<dbReference type="PANTHER" id="PTHR33823:SF4">
    <property type="entry name" value="GENERAL STRESS PROTEIN 16O"/>
    <property type="match status" value="1"/>
</dbReference>
<dbReference type="Gene3D" id="1.20.120.910">
    <property type="entry name" value="DksA, coiled-coil domain"/>
    <property type="match status" value="1"/>
</dbReference>
<keyword evidence="3" id="KW-0862">Zinc</keyword>
<dbReference type="SUPFAM" id="SSF57716">
    <property type="entry name" value="Glucocorticoid receptor-like (DNA-binding domain)"/>
    <property type="match status" value="1"/>
</dbReference>
<dbReference type="InterPro" id="IPR020458">
    <property type="entry name" value="Znf_DskA_TraR_CS"/>
</dbReference>
<dbReference type="EMBL" id="LBYA01000023">
    <property type="protein sequence ID" value="KKR42324.1"/>
    <property type="molecule type" value="Genomic_DNA"/>
</dbReference>
<evidence type="ECO:0000259" key="5">
    <source>
        <dbReference type="Pfam" id="PF01258"/>
    </source>
</evidence>
<dbReference type="Proteomes" id="UP000034215">
    <property type="component" value="Unassembled WGS sequence"/>
</dbReference>
<dbReference type="PROSITE" id="PS51128">
    <property type="entry name" value="ZF_DKSA_2"/>
    <property type="match status" value="1"/>
</dbReference>
<feature type="domain" description="Zinc finger DksA/TraR C4-type" evidence="5">
    <location>
        <begin position="100"/>
        <end position="135"/>
    </location>
</feature>
<organism evidence="6 7">
    <name type="scientific">Candidatus Woesebacteria bacterium GW2011_GWB1_40_12</name>
    <dbReference type="NCBI Taxonomy" id="1618576"/>
    <lineage>
        <taxon>Bacteria</taxon>
        <taxon>Candidatus Woeseibacteriota</taxon>
    </lineage>
</organism>
<keyword evidence="2" id="KW-0863">Zinc-finger</keyword>
<protein>
    <submittedName>
        <fullName evidence="6">DNA-binding protein</fullName>
    </submittedName>
</protein>
<evidence type="ECO:0000256" key="3">
    <source>
        <dbReference type="ARBA" id="ARBA00022833"/>
    </source>
</evidence>
<proteinExistence type="predicted"/>
<sequence length="135" mass="14896">MTKVDKKKLKKSKTATPVFPESVLKPVSNFLIARLHTLEKSKKKIIKEDPFMDVNRGSDNAASDIEADEQFGHARTSAISKELGKSIINIRKALARIKVGKYGICEECGQMIDTARLMAVPEAKFCASCAAKLEK</sequence>
<evidence type="ECO:0000256" key="2">
    <source>
        <dbReference type="ARBA" id="ARBA00022771"/>
    </source>
</evidence>
<name>A0A0G0QPH4_9BACT</name>
<gene>
    <name evidence="6" type="ORF">UT76_C0023G0014</name>
</gene>
<dbReference type="PANTHER" id="PTHR33823">
    <property type="entry name" value="RNA POLYMERASE-BINDING TRANSCRIPTION FACTOR DKSA-RELATED"/>
    <property type="match status" value="1"/>
</dbReference>
<feature type="zinc finger region" description="dksA C4-type" evidence="4">
    <location>
        <begin position="105"/>
        <end position="129"/>
    </location>
</feature>
<evidence type="ECO:0000256" key="4">
    <source>
        <dbReference type="PROSITE-ProRule" id="PRU00510"/>
    </source>
</evidence>
<dbReference type="InterPro" id="IPR000962">
    <property type="entry name" value="Znf_DskA_TraR"/>
</dbReference>
<keyword evidence="6" id="KW-0238">DNA-binding</keyword>
<dbReference type="GO" id="GO:0003677">
    <property type="term" value="F:DNA binding"/>
    <property type="evidence" value="ECO:0007669"/>
    <property type="project" value="UniProtKB-KW"/>
</dbReference>
<comment type="caution">
    <text evidence="6">The sequence shown here is derived from an EMBL/GenBank/DDBJ whole genome shotgun (WGS) entry which is preliminary data.</text>
</comment>
<reference evidence="6 7" key="1">
    <citation type="journal article" date="2015" name="Nature">
        <title>rRNA introns, odd ribosomes, and small enigmatic genomes across a large radiation of phyla.</title>
        <authorList>
            <person name="Brown C.T."/>
            <person name="Hug L.A."/>
            <person name="Thomas B.C."/>
            <person name="Sharon I."/>
            <person name="Castelle C.J."/>
            <person name="Singh A."/>
            <person name="Wilkins M.J."/>
            <person name="Williams K.H."/>
            <person name="Banfield J.F."/>
        </authorList>
    </citation>
    <scope>NUCLEOTIDE SEQUENCE [LARGE SCALE GENOMIC DNA]</scope>
</reference>
<evidence type="ECO:0000256" key="1">
    <source>
        <dbReference type="ARBA" id="ARBA00022723"/>
    </source>
</evidence>
<evidence type="ECO:0000313" key="7">
    <source>
        <dbReference type="Proteomes" id="UP000034215"/>
    </source>
</evidence>
<evidence type="ECO:0000313" key="6">
    <source>
        <dbReference type="EMBL" id="KKR42324.1"/>
    </source>
</evidence>
<keyword evidence="1" id="KW-0479">Metal-binding</keyword>
<dbReference type="PROSITE" id="PS01102">
    <property type="entry name" value="ZF_DKSA_1"/>
    <property type="match status" value="1"/>
</dbReference>
<accession>A0A0G0QPH4</accession>
<dbReference type="GO" id="GO:0008270">
    <property type="term" value="F:zinc ion binding"/>
    <property type="evidence" value="ECO:0007669"/>
    <property type="project" value="UniProtKB-KW"/>
</dbReference>
<dbReference type="Pfam" id="PF01258">
    <property type="entry name" value="zf-dskA_traR"/>
    <property type="match status" value="1"/>
</dbReference>
<dbReference type="AlphaFoldDB" id="A0A0G0QPH4"/>